<evidence type="ECO:0000313" key="3">
    <source>
        <dbReference type="Proteomes" id="UP000280668"/>
    </source>
</evidence>
<feature type="transmembrane region" description="Helical" evidence="1">
    <location>
        <begin position="100"/>
        <end position="119"/>
    </location>
</feature>
<reference evidence="2 3" key="1">
    <citation type="submission" date="2018-11" db="EMBL/GenBank/DDBJ databases">
        <title>Sequencing the genomes of 1000 actinobacteria strains.</title>
        <authorList>
            <person name="Klenk H.-P."/>
        </authorList>
    </citation>
    <scope>NUCLEOTIDE SEQUENCE [LARGE SCALE GENOMIC DNA]</scope>
    <source>
        <strain evidence="2 3">DSM 11294</strain>
    </source>
</reference>
<protein>
    <recommendedName>
        <fullName evidence="4">Transmembrane protein</fullName>
    </recommendedName>
</protein>
<keyword evidence="1" id="KW-1133">Transmembrane helix</keyword>
<accession>A0A3N2BAH3</accession>
<dbReference type="EMBL" id="RKHK01000001">
    <property type="protein sequence ID" value="ROR72162.1"/>
    <property type="molecule type" value="Genomic_DNA"/>
</dbReference>
<sequence>MPQRPRRHLELKDHLAAVGVIALSMAAGLVALAGHPWWALLPAVGALAAAGGWLASRKARVNEPRLGRHTVVIVVFSVWLFLPIWRGLTRGETIAFPEALIFAGLAPAAWLGFYLVLLLRR</sequence>
<feature type="transmembrane region" description="Helical" evidence="1">
    <location>
        <begin position="37"/>
        <end position="54"/>
    </location>
</feature>
<keyword evidence="1" id="KW-0472">Membrane</keyword>
<dbReference type="Proteomes" id="UP000280668">
    <property type="component" value="Unassembled WGS sequence"/>
</dbReference>
<dbReference type="AlphaFoldDB" id="A0A3N2BAH3"/>
<keyword evidence="1" id="KW-0812">Transmembrane</keyword>
<evidence type="ECO:0000313" key="2">
    <source>
        <dbReference type="EMBL" id="ROR72162.1"/>
    </source>
</evidence>
<proteinExistence type="predicted"/>
<evidence type="ECO:0000256" key="1">
    <source>
        <dbReference type="SAM" id="Phobius"/>
    </source>
</evidence>
<feature type="transmembrane region" description="Helical" evidence="1">
    <location>
        <begin position="66"/>
        <end position="88"/>
    </location>
</feature>
<evidence type="ECO:0008006" key="4">
    <source>
        <dbReference type="Google" id="ProtNLM"/>
    </source>
</evidence>
<organism evidence="2 3">
    <name type="scientific">Bogoriella caseilytica</name>
    <dbReference type="NCBI Taxonomy" id="56055"/>
    <lineage>
        <taxon>Bacteria</taxon>
        <taxon>Bacillati</taxon>
        <taxon>Actinomycetota</taxon>
        <taxon>Actinomycetes</taxon>
        <taxon>Micrococcales</taxon>
        <taxon>Bogoriellaceae</taxon>
        <taxon>Bogoriella</taxon>
    </lineage>
</organism>
<name>A0A3N2BAH3_9MICO</name>
<gene>
    <name evidence="2" type="ORF">EDD31_0509</name>
</gene>
<comment type="caution">
    <text evidence="2">The sequence shown here is derived from an EMBL/GenBank/DDBJ whole genome shotgun (WGS) entry which is preliminary data.</text>
</comment>
<keyword evidence="3" id="KW-1185">Reference proteome</keyword>
<feature type="transmembrane region" description="Helical" evidence="1">
    <location>
        <begin position="12"/>
        <end position="31"/>
    </location>
</feature>